<reference evidence="1" key="1">
    <citation type="submission" date="2019-08" db="EMBL/GenBank/DDBJ databases">
        <authorList>
            <person name="Kucharzyk K."/>
            <person name="Murdoch R.W."/>
            <person name="Higgins S."/>
            <person name="Loffler F."/>
        </authorList>
    </citation>
    <scope>NUCLEOTIDE SEQUENCE</scope>
</reference>
<proteinExistence type="predicted"/>
<comment type="caution">
    <text evidence="1">The sequence shown here is derived from an EMBL/GenBank/DDBJ whole genome shotgun (WGS) entry which is preliminary data.</text>
</comment>
<name>A0A645HEI1_9ZZZZ</name>
<dbReference type="AlphaFoldDB" id="A0A645HEI1"/>
<dbReference type="EMBL" id="VSSQ01091619">
    <property type="protein sequence ID" value="MPN37130.1"/>
    <property type="molecule type" value="Genomic_DNA"/>
</dbReference>
<gene>
    <name evidence="1" type="ORF">SDC9_184646</name>
</gene>
<organism evidence="1">
    <name type="scientific">bioreactor metagenome</name>
    <dbReference type="NCBI Taxonomy" id="1076179"/>
    <lineage>
        <taxon>unclassified sequences</taxon>
        <taxon>metagenomes</taxon>
        <taxon>ecological metagenomes</taxon>
    </lineage>
</organism>
<accession>A0A645HEI1</accession>
<sequence>MALEHANKSGPGGVLLEVPVGAPQPGEQWKWGWTHINDWGEVEMLQEGTRTGIKSTIIDCCCPK</sequence>
<evidence type="ECO:0000313" key="1">
    <source>
        <dbReference type="EMBL" id="MPN37130.1"/>
    </source>
</evidence>
<protein>
    <submittedName>
        <fullName evidence="1">Uncharacterized protein</fullName>
    </submittedName>
</protein>